<dbReference type="EMBL" id="JABBWG010000032">
    <property type="protein sequence ID" value="KAG1810668.1"/>
    <property type="molecule type" value="Genomic_DNA"/>
</dbReference>
<feature type="compositionally biased region" description="Polar residues" evidence="2">
    <location>
        <begin position="89"/>
        <end position="102"/>
    </location>
</feature>
<organism evidence="4 5">
    <name type="scientific">Suillus subaureus</name>
    <dbReference type="NCBI Taxonomy" id="48587"/>
    <lineage>
        <taxon>Eukaryota</taxon>
        <taxon>Fungi</taxon>
        <taxon>Dikarya</taxon>
        <taxon>Basidiomycota</taxon>
        <taxon>Agaricomycotina</taxon>
        <taxon>Agaricomycetes</taxon>
        <taxon>Agaricomycetidae</taxon>
        <taxon>Boletales</taxon>
        <taxon>Suillineae</taxon>
        <taxon>Suillaceae</taxon>
        <taxon>Suillus</taxon>
    </lineage>
</organism>
<protein>
    <submittedName>
        <fullName evidence="4">Uncharacterized protein</fullName>
    </submittedName>
</protein>
<feature type="compositionally biased region" description="Low complexity" evidence="2">
    <location>
        <begin position="712"/>
        <end position="727"/>
    </location>
</feature>
<feature type="compositionally biased region" description="Basic and acidic residues" evidence="2">
    <location>
        <begin position="278"/>
        <end position="287"/>
    </location>
</feature>
<evidence type="ECO:0000256" key="3">
    <source>
        <dbReference type="SAM" id="Phobius"/>
    </source>
</evidence>
<dbReference type="Proteomes" id="UP000807769">
    <property type="component" value="Unassembled WGS sequence"/>
</dbReference>
<proteinExistence type="predicted"/>
<dbReference type="OrthoDB" id="3071207at2759"/>
<sequence>MDDGEREHVQNWLLAEDNARIVLLTVSSFALAVASILLWRAKHAENNPGNDHEPDSQRARSAQSIITAALSTFHIASNTPGECDMTEPEQPNTPEASSTSVDMEQKASRSKERRRRGKIPYKELFKGGKKAKSTPKTTQPKTPVHRDNSGSESPMFESEFKLTTNNDNIAPVAPSTSRLSSPTPDPPEENLVSHPSVESPPAVEPHEDRLLPACVSASSSEPASISRHVTSNKPAMRTSRSEYTHPHDTADNIQPAGSPCHDDPAPSMLESSPSTTSTEDHDSHERASSSTSYPQSRSMPLRVSTSTHGLDLDEQSQAYRACVHTKPRLMSKHRGANKSNGSRVISTSISHNTPLTSSSASHCTSPAPITSSTSASASKSPLHPNLGSSIEPPSPSSSSPQLPPSPTLSHVTFPTLNPLQASPNDHTHTHSSTIESPVMNGKKVAGPPIPTASRGSTPPPGVSVHTAHISLHTGPLSAQTQLASMRGALEAARLREEKARAEAERVGKENEELKWRWNEDTMTWRRREGELQAQVHHLMQQLQAAYSVLATLQSQAQAQSPSSSYSSPTSPSLRLQPHSPNISHNGLPPNFSHNPPAHVQALLASSYHLYPSFPGTYGGAGMSPLFSGLGMAMSPGSNVKNGGGRGQHTPDTISSAGSSPSRGRRRRRDSASSSAQRNNSEDTNISEVEEDQEDIWQNSILADAILKRPESLRVSSRGSLRSDGRMSAIGSGTSGKEDAGRVPSRMSERSDASASGGSYGVLSMSSLSSGKSEDETSGVIAEGDSTLAEVTRGTKADGEGTSDPDVPTQDSSFWSPTPAPVKGVQ</sequence>
<evidence type="ECO:0000313" key="4">
    <source>
        <dbReference type="EMBL" id="KAG1810668.1"/>
    </source>
</evidence>
<feature type="compositionally biased region" description="Low complexity" evidence="2">
    <location>
        <begin position="388"/>
        <end position="400"/>
    </location>
</feature>
<evidence type="ECO:0000313" key="5">
    <source>
        <dbReference type="Proteomes" id="UP000807769"/>
    </source>
</evidence>
<name>A0A9P7JAD6_9AGAM</name>
<feature type="region of interest" description="Disordered" evidence="2">
    <location>
        <begin position="559"/>
        <end position="594"/>
    </location>
</feature>
<feature type="transmembrane region" description="Helical" evidence="3">
    <location>
        <begin position="21"/>
        <end position="39"/>
    </location>
</feature>
<feature type="compositionally biased region" description="Basic and acidic residues" evidence="2">
    <location>
        <begin position="239"/>
        <end position="250"/>
    </location>
</feature>
<feature type="compositionally biased region" description="Polar residues" evidence="2">
    <location>
        <begin position="337"/>
        <end position="363"/>
    </location>
</feature>
<dbReference type="GeneID" id="64637607"/>
<dbReference type="RefSeq" id="XP_041189564.1">
    <property type="nucleotide sequence ID" value="XM_041343591.1"/>
</dbReference>
<keyword evidence="3" id="KW-0812">Transmembrane</keyword>
<evidence type="ECO:0000256" key="2">
    <source>
        <dbReference type="SAM" id="MobiDB-lite"/>
    </source>
</evidence>
<feature type="compositionally biased region" description="Basic residues" evidence="2">
    <location>
        <begin position="323"/>
        <end position="336"/>
    </location>
</feature>
<feature type="compositionally biased region" description="Basic and acidic residues" evidence="2">
    <location>
        <begin position="735"/>
        <end position="751"/>
    </location>
</feature>
<feature type="compositionally biased region" description="Low complexity" evidence="2">
    <location>
        <begin position="213"/>
        <end position="226"/>
    </location>
</feature>
<feature type="region of interest" description="Disordered" evidence="2">
    <location>
        <begin position="637"/>
        <end position="691"/>
    </location>
</feature>
<accession>A0A9P7JAD6</accession>
<feature type="compositionally biased region" description="Polar residues" evidence="2">
    <location>
        <begin position="410"/>
        <end position="435"/>
    </location>
</feature>
<comment type="caution">
    <text evidence="4">The sequence shown here is derived from an EMBL/GenBank/DDBJ whole genome shotgun (WGS) entry which is preliminary data.</text>
</comment>
<feature type="coiled-coil region" evidence="1">
    <location>
        <begin position="482"/>
        <end position="516"/>
    </location>
</feature>
<keyword evidence="1" id="KW-0175">Coiled coil</keyword>
<evidence type="ECO:0000256" key="1">
    <source>
        <dbReference type="SAM" id="Coils"/>
    </source>
</evidence>
<feature type="compositionally biased region" description="Low complexity" evidence="2">
    <location>
        <begin position="760"/>
        <end position="770"/>
    </location>
</feature>
<feature type="compositionally biased region" description="Polar residues" evidence="2">
    <location>
        <begin position="288"/>
        <end position="308"/>
    </location>
</feature>
<feature type="compositionally biased region" description="Low complexity" evidence="2">
    <location>
        <begin position="364"/>
        <end position="381"/>
    </location>
</feature>
<feature type="region of interest" description="Disordered" evidence="2">
    <location>
        <begin position="711"/>
        <end position="825"/>
    </location>
</feature>
<dbReference type="AlphaFoldDB" id="A0A9P7JAD6"/>
<feature type="compositionally biased region" description="Low complexity" evidence="2">
    <location>
        <begin position="559"/>
        <end position="573"/>
    </location>
</feature>
<keyword evidence="5" id="KW-1185">Reference proteome</keyword>
<gene>
    <name evidence="4" type="ORF">BJ212DRAFT_588306</name>
</gene>
<feature type="region of interest" description="Disordered" evidence="2">
    <location>
        <begin position="77"/>
        <end position="462"/>
    </location>
</feature>
<keyword evidence="3" id="KW-1133">Transmembrane helix</keyword>
<reference evidence="4" key="1">
    <citation type="journal article" date="2020" name="New Phytol.">
        <title>Comparative genomics reveals dynamic genome evolution in host specialist ectomycorrhizal fungi.</title>
        <authorList>
            <person name="Lofgren L.A."/>
            <person name="Nguyen N.H."/>
            <person name="Vilgalys R."/>
            <person name="Ruytinx J."/>
            <person name="Liao H.L."/>
            <person name="Branco S."/>
            <person name="Kuo A."/>
            <person name="LaButti K."/>
            <person name="Lipzen A."/>
            <person name="Andreopoulos W."/>
            <person name="Pangilinan J."/>
            <person name="Riley R."/>
            <person name="Hundley H."/>
            <person name="Na H."/>
            <person name="Barry K."/>
            <person name="Grigoriev I.V."/>
            <person name="Stajich J.E."/>
            <person name="Kennedy P.G."/>
        </authorList>
    </citation>
    <scope>NUCLEOTIDE SEQUENCE</scope>
    <source>
        <strain evidence="4">MN1</strain>
    </source>
</reference>
<feature type="compositionally biased region" description="Polar residues" evidence="2">
    <location>
        <begin position="161"/>
        <end position="182"/>
    </location>
</feature>
<keyword evidence="3" id="KW-0472">Membrane</keyword>